<comment type="caution">
    <text evidence="1">The sequence shown here is derived from an EMBL/GenBank/DDBJ whole genome shotgun (WGS) entry which is preliminary data.</text>
</comment>
<organism evidence="1 2">
    <name type="scientific">Elysia crispata</name>
    <name type="common">lettuce slug</name>
    <dbReference type="NCBI Taxonomy" id="231223"/>
    <lineage>
        <taxon>Eukaryota</taxon>
        <taxon>Metazoa</taxon>
        <taxon>Spiralia</taxon>
        <taxon>Lophotrochozoa</taxon>
        <taxon>Mollusca</taxon>
        <taxon>Gastropoda</taxon>
        <taxon>Heterobranchia</taxon>
        <taxon>Euthyneura</taxon>
        <taxon>Panpulmonata</taxon>
        <taxon>Sacoglossa</taxon>
        <taxon>Placobranchoidea</taxon>
        <taxon>Plakobranchidae</taxon>
        <taxon>Elysia</taxon>
    </lineage>
</organism>
<proteinExistence type="predicted"/>
<protein>
    <submittedName>
        <fullName evidence="1">Uncharacterized protein</fullName>
    </submittedName>
</protein>
<name>A0AAE0Y579_9GAST</name>
<gene>
    <name evidence="1" type="ORF">RRG08_063839</name>
</gene>
<dbReference type="AlphaFoldDB" id="A0AAE0Y579"/>
<sequence length="107" mass="11967">MHCELWVAKANKVSLSSKSAEAENNETNHVQQSVSGLGVCIGTDMHGRPWSIQIESTNTSSLACLLYLSHTHSRVSLDEFVEPVQLQWSRQVKSQRVLDYTGDVMFC</sequence>
<reference evidence="1" key="1">
    <citation type="journal article" date="2023" name="G3 (Bethesda)">
        <title>A reference genome for the long-term kleptoplast-retaining sea slug Elysia crispata morphotype clarki.</title>
        <authorList>
            <person name="Eastman K.E."/>
            <person name="Pendleton A.L."/>
            <person name="Shaikh M.A."/>
            <person name="Suttiyut T."/>
            <person name="Ogas R."/>
            <person name="Tomko P."/>
            <person name="Gavelis G."/>
            <person name="Widhalm J.R."/>
            <person name="Wisecaver J.H."/>
        </authorList>
    </citation>
    <scope>NUCLEOTIDE SEQUENCE</scope>
    <source>
        <strain evidence="1">ECLA1</strain>
    </source>
</reference>
<dbReference type="EMBL" id="JAWDGP010006892">
    <property type="protein sequence ID" value="KAK3733526.1"/>
    <property type="molecule type" value="Genomic_DNA"/>
</dbReference>
<dbReference type="Proteomes" id="UP001283361">
    <property type="component" value="Unassembled WGS sequence"/>
</dbReference>
<evidence type="ECO:0000313" key="2">
    <source>
        <dbReference type="Proteomes" id="UP001283361"/>
    </source>
</evidence>
<evidence type="ECO:0000313" key="1">
    <source>
        <dbReference type="EMBL" id="KAK3733526.1"/>
    </source>
</evidence>
<accession>A0AAE0Y579</accession>
<keyword evidence="2" id="KW-1185">Reference proteome</keyword>